<keyword evidence="5 7" id="KW-1133">Transmembrane helix</keyword>
<feature type="transmembrane region" description="Helical" evidence="7">
    <location>
        <begin position="104"/>
        <end position="122"/>
    </location>
</feature>
<feature type="transmembrane region" description="Helical" evidence="7">
    <location>
        <begin position="239"/>
        <end position="261"/>
    </location>
</feature>
<evidence type="ECO:0000256" key="3">
    <source>
        <dbReference type="ARBA" id="ARBA00022475"/>
    </source>
</evidence>
<dbReference type="InterPro" id="IPR046396">
    <property type="entry name" value="Transporter_DabB"/>
</dbReference>
<feature type="transmembrane region" description="Helical" evidence="7">
    <location>
        <begin position="128"/>
        <end position="147"/>
    </location>
</feature>
<feature type="transmembrane region" description="Helical" evidence="7">
    <location>
        <begin position="36"/>
        <end position="57"/>
    </location>
</feature>
<feature type="transmembrane region" description="Helical" evidence="7">
    <location>
        <begin position="302"/>
        <end position="323"/>
    </location>
</feature>
<reference evidence="10 11" key="1">
    <citation type="submission" date="2022-06" db="EMBL/GenBank/DDBJ databases">
        <title>Thiomicrohabdus sp. nov, an obligately chemolithoautotrophic, sulfur-oxidizing bacterium isolated from beach of Guanyin Mountain. Amoy.</title>
        <authorList>
            <person name="Zhu H."/>
        </authorList>
    </citation>
    <scope>NUCLEOTIDE SEQUENCE [LARGE SCALE GENOMIC DNA]</scope>
    <source>
        <strain evidence="10 11">XGS-01</strain>
    </source>
</reference>
<evidence type="ECO:0000256" key="5">
    <source>
        <dbReference type="ARBA" id="ARBA00022989"/>
    </source>
</evidence>
<evidence type="ECO:0000259" key="9">
    <source>
        <dbReference type="Pfam" id="PF00361"/>
    </source>
</evidence>
<dbReference type="RefSeq" id="WP_275594702.1">
    <property type="nucleotide sequence ID" value="NZ_CP102381.1"/>
</dbReference>
<protein>
    <recommendedName>
        <fullName evidence="7">Probable inorganic carbon transporter subunit DabB</fullName>
    </recommendedName>
</protein>
<dbReference type="PRINTS" id="PR01434">
    <property type="entry name" value="NADHDHGNASE5"/>
</dbReference>
<evidence type="ECO:0000256" key="2">
    <source>
        <dbReference type="ARBA" id="ARBA00022448"/>
    </source>
</evidence>
<dbReference type="Proteomes" id="UP001222275">
    <property type="component" value="Chromosome"/>
</dbReference>
<dbReference type="PANTHER" id="PTHR42829:SF1">
    <property type="entry name" value="INORGANIC CARBON TRANSPORTER SUBUNIT DABB-RELATED"/>
    <property type="match status" value="1"/>
</dbReference>
<comment type="subunit">
    <text evidence="7">Forms a complex with DabA.</text>
</comment>
<dbReference type="PANTHER" id="PTHR42829">
    <property type="entry name" value="NADH-UBIQUINONE OXIDOREDUCTASE CHAIN 5"/>
    <property type="match status" value="1"/>
</dbReference>
<name>A0ABY8C908_9GAMM</name>
<dbReference type="EMBL" id="CP102381">
    <property type="protein sequence ID" value="WEJ62444.1"/>
    <property type="molecule type" value="Genomic_DNA"/>
</dbReference>
<evidence type="ECO:0000256" key="7">
    <source>
        <dbReference type="HAMAP-Rule" id="MF_00862"/>
    </source>
</evidence>
<feature type="transmembrane region" description="Helical" evidence="7">
    <location>
        <begin position="198"/>
        <end position="218"/>
    </location>
</feature>
<dbReference type="NCBIfam" id="NF006029">
    <property type="entry name" value="PRK08168.1"/>
    <property type="match status" value="1"/>
</dbReference>
<gene>
    <name evidence="7" type="primary">dabB</name>
    <name evidence="10" type="ORF">NR989_10575</name>
</gene>
<feature type="transmembrane region" description="Helical" evidence="7">
    <location>
        <begin position="444"/>
        <end position="462"/>
    </location>
</feature>
<feature type="transmembrane region" description="Helical" evidence="7">
    <location>
        <begin position="63"/>
        <end position="84"/>
    </location>
</feature>
<evidence type="ECO:0000256" key="8">
    <source>
        <dbReference type="RuleBase" id="RU000320"/>
    </source>
</evidence>
<feature type="transmembrane region" description="Helical" evidence="7">
    <location>
        <begin position="6"/>
        <end position="24"/>
    </location>
</feature>
<evidence type="ECO:0000256" key="4">
    <source>
        <dbReference type="ARBA" id="ARBA00022692"/>
    </source>
</evidence>
<accession>A0ABY8C908</accession>
<proteinExistence type="inferred from homology"/>
<dbReference type="InterPro" id="IPR003945">
    <property type="entry name" value="NU5C-like"/>
</dbReference>
<dbReference type="HAMAP" id="MF_00862">
    <property type="entry name" value="DabB"/>
    <property type="match status" value="1"/>
</dbReference>
<keyword evidence="6 7" id="KW-0472">Membrane</keyword>
<keyword evidence="11" id="KW-1185">Reference proteome</keyword>
<feature type="transmembrane region" description="Helical" evidence="7">
    <location>
        <begin position="403"/>
        <end position="424"/>
    </location>
</feature>
<organism evidence="10 11">
    <name type="scientific">Thiomicrorhabdus lithotrophica</name>
    <dbReference type="NCBI Taxonomy" id="2949997"/>
    <lineage>
        <taxon>Bacteria</taxon>
        <taxon>Pseudomonadati</taxon>
        <taxon>Pseudomonadota</taxon>
        <taxon>Gammaproteobacteria</taxon>
        <taxon>Thiotrichales</taxon>
        <taxon>Piscirickettsiaceae</taxon>
        <taxon>Thiomicrorhabdus</taxon>
    </lineage>
</organism>
<dbReference type="Pfam" id="PF00361">
    <property type="entry name" value="Proton_antipo_M"/>
    <property type="match status" value="1"/>
</dbReference>
<keyword evidence="2 7" id="KW-0813">Transport</keyword>
<evidence type="ECO:0000313" key="10">
    <source>
        <dbReference type="EMBL" id="WEJ62444.1"/>
    </source>
</evidence>
<keyword evidence="4 7" id="KW-0812">Transmembrane</keyword>
<evidence type="ECO:0000256" key="1">
    <source>
        <dbReference type="ARBA" id="ARBA00004127"/>
    </source>
</evidence>
<feature type="domain" description="NADH:quinone oxidoreductase/Mrp antiporter transmembrane" evidence="9">
    <location>
        <begin position="121"/>
        <end position="354"/>
    </location>
</feature>
<evidence type="ECO:0000256" key="6">
    <source>
        <dbReference type="ARBA" id="ARBA00023136"/>
    </source>
</evidence>
<comment type="similarity">
    <text evidence="7">Belongs to the inorganic carbon transporter (TC 9.A.2) DabB family.</text>
</comment>
<feature type="transmembrane region" description="Helical" evidence="7">
    <location>
        <begin position="267"/>
        <end position="290"/>
    </location>
</feature>
<feature type="transmembrane region" description="Helical" evidence="7">
    <location>
        <begin position="358"/>
        <end position="382"/>
    </location>
</feature>
<sequence>MAGEWIDSLLLLSIPIMFFVSAWAHERRANWDVAMGVAIVAFIISVSTGILSIAGLVKFGQGFNWVTHEPVSLIMLSLISFISYINVRYSRSYMAGNAEEERRYIRWLSITLGFVTLVVVSNHMILMLVAWIGISVALHQLLIFYPGRQRAVLAAYKKYIFARIAEILLLAGVLILYYEYDTWLISEIYATVSQAESLSYAGHIAALFLAGAAIIKCAQLPLHGWLIQVVEAPTPVSALLHAGIINLGGFLMIVFAPLLILSDIAQWLLLIVGGLTTVLAALVMMTRATIKVRLAWSTMSQMGLMLVECALGLFELALLHLIAHSCYKAYAFLNSGTEVESTMKRRLAKSVPPTRTDWWLAGFLASGLVVALVVIASLPAPYSPWVLIAIALTLLIAERRGRMTSASVVSMVVLAAILMIAYTLQKYGISYIIEHQPTSVGLAGDLWMAFLFILFFIGYIMLRYHRDHPAVVNTWRAFYAGFYLDEYITRLSLRVYPTKLPERFKPKHLKIPKEELFK</sequence>
<keyword evidence="3 7" id="KW-1003">Cell membrane</keyword>
<comment type="function">
    <text evidence="7">Part of an energy-coupled inorganic carbon pump.</text>
</comment>
<feature type="transmembrane region" description="Helical" evidence="7">
    <location>
        <begin position="159"/>
        <end position="178"/>
    </location>
</feature>
<evidence type="ECO:0000313" key="11">
    <source>
        <dbReference type="Proteomes" id="UP001222275"/>
    </source>
</evidence>
<dbReference type="InterPro" id="IPR001750">
    <property type="entry name" value="ND/Mrp_TM"/>
</dbReference>
<comment type="subcellular location">
    <subcellularLocation>
        <location evidence="7">Cell membrane</location>
        <topology evidence="7">Multi-pass membrane protein</topology>
    </subcellularLocation>
    <subcellularLocation>
        <location evidence="1">Endomembrane system</location>
        <topology evidence="1">Multi-pass membrane protein</topology>
    </subcellularLocation>
    <subcellularLocation>
        <location evidence="8">Membrane</location>
        <topology evidence="8">Multi-pass membrane protein</topology>
    </subcellularLocation>
</comment>